<evidence type="ECO:0000256" key="16">
    <source>
        <dbReference type="PROSITE-ProRule" id="PRU00409"/>
    </source>
</evidence>
<evidence type="ECO:0000256" key="15">
    <source>
        <dbReference type="HAMAP-Rule" id="MF_00138"/>
    </source>
</evidence>
<dbReference type="SUPFAM" id="SSF52440">
    <property type="entry name" value="PreATP-grasp domain"/>
    <property type="match status" value="1"/>
</dbReference>
<dbReference type="Proteomes" id="UP000247454">
    <property type="component" value="Unassembled WGS sequence"/>
</dbReference>
<protein>
    <recommendedName>
        <fullName evidence="4 15">Phosphoribosylamine--glycine ligase</fullName>
        <ecNumber evidence="4 15">6.3.4.13</ecNumber>
    </recommendedName>
    <alternativeName>
        <fullName evidence="15">GARS</fullName>
    </alternativeName>
    <alternativeName>
        <fullName evidence="13 15">Glycinamide ribonucleotide synthetase</fullName>
    </alternativeName>
    <alternativeName>
        <fullName evidence="14 15">Phosphoribosylglycinamide synthetase</fullName>
    </alternativeName>
</protein>
<evidence type="ECO:0000256" key="9">
    <source>
        <dbReference type="ARBA" id="ARBA00022840"/>
    </source>
</evidence>
<dbReference type="InterPro" id="IPR020561">
    <property type="entry name" value="PRibGlycinamid_synth_ATP-grasp"/>
</dbReference>
<evidence type="ECO:0000256" key="6">
    <source>
        <dbReference type="ARBA" id="ARBA00022723"/>
    </source>
</evidence>
<dbReference type="Gene3D" id="3.30.470.20">
    <property type="entry name" value="ATP-grasp fold, B domain"/>
    <property type="match status" value="1"/>
</dbReference>
<dbReference type="PROSITE" id="PS50975">
    <property type="entry name" value="ATP_GRASP"/>
    <property type="match status" value="1"/>
</dbReference>
<keyword evidence="6" id="KW-0479">Metal-binding</keyword>
<evidence type="ECO:0000256" key="1">
    <source>
        <dbReference type="ARBA" id="ARBA00001936"/>
    </source>
</evidence>
<dbReference type="GO" id="GO:0004637">
    <property type="term" value="F:phosphoribosylamine-glycine ligase activity"/>
    <property type="evidence" value="ECO:0007669"/>
    <property type="project" value="UniProtKB-UniRule"/>
</dbReference>
<comment type="pathway">
    <text evidence="3 15">Purine metabolism; IMP biosynthesis via de novo pathway; N(1)-(5-phospho-D-ribosyl)glycinamide from 5-phospho-alpha-D-ribose 1-diphosphate: step 2/2.</text>
</comment>
<evidence type="ECO:0000256" key="13">
    <source>
        <dbReference type="ARBA" id="ARBA00042242"/>
    </source>
</evidence>
<reference evidence="18 19" key="1">
    <citation type="submission" date="2018-06" db="EMBL/GenBank/DDBJ databases">
        <title>Genomic Encyclopedia of Type Strains, Phase III (KMG-III): the genomes of soil and plant-associated and newly described type strains.</title>
        <authorList>
            <person name="Whitman W."/>
        </authorList>
    </citation>
    <scope>NUCLEOTIDE SEQUENCE [LARGE SCALE GENOMIC DNA]</scope>
    <source>
        <strain evidence="18 19">ORS 1419</strain>
    </source>
</reference>
<evidence type="ECO:0000256" key="14">
    <source>
        <dbReference type="ARBA" id="ARBA00042864"/>
    </source>
</evidence>
<dbReference type="RefSeq" id="WP_110747956.1">
    <property type="nucleotide sequence ID" value="NZ_QJTF01000001.1"/>
</dbReference>
<keyword evidence="5 15" id="KW-0436">Ligase</keyword>
<dbReference type="UniPathway" id="UPA00074">
    <property type="reaction ID" value="UER00125"/>
</dbReference>
<evidence type="ECO:0000256" key="8">
    <source>
        <dbReference type="ARBA" id="ARBA00022755"/>
    </source>
</evidence>
<name>A0A318TM42_9HYPH</name>
<evidence type="ECO:0000313" key="19">
    <source>
        <dbReference type="Proteomes" id="UP000247454"/>
    </source>
</evidence>
<organism evidence="18 19">
    <name type="scientific">Phyllobacterium leguminum</name>
    <dbReference type="NCBI Taxonomy" id="314237"/>
    <lineage>
        <taxon>Bacteria</taxon>
        <taxon>Pseudomonadati</taxon>
        <taxon>Pseudomonadota</taxon>
        <taxon>Alphaproteobacteria</taxon>
        <taxon>Hyphomicrobiales</taxon>
        <taxon>Phyllobacteriaceae</taxon>
        <taxon>Phyllobacterium</taxon>
    </lineage>
</organism>
<dbReference type="Gene3D" id="3.30.1490.20">
    <property type="entry name" value="ATP-grasp fold, A domain"/>
    <property type="match status" value="1"/>
</dbReference>
<evidence type="ECO:0000256" key="2">
    <source>
        <dbReference type="ARBA" id="ARBA00001946"/>
    </source>
</evidence>
<dbReference type="SMART" id="SM01209">
    <property type="entry name" value="GARS_A"/>
    <property type="match status" value="1"/>
</dbReference>
<keyword evidence="7 16" id="KW-0547">Nucleotide-binding</keyword>
<dbReference type="EC" id="6.3.4.13" evidence="4 15"/>
<keyword evidence="9 16" id="KW-0067">ATP-binding</keyword>
<evidence type="ECO:0000256" key="5">
    <source>
        <dbReference type="ARBA" id="ARBA00022598"/>
    </source>
</evidence>
<evidence type="ECO:0000256" key="10">
    <source>
        <dbReference type="ARBA" id="ARBA00022842"/>
    </source>
</evidence>
<proteinExistence type="inferred from homology"/>
<dbReference type="InterPro" id="IPR000115">
    <property type="entry name" value="PRibGlycinamide_synth"/>
</dbReference>
<dbReference type="InterPro" id="IPR011054">
    <property type="entry name" value="Rudment_hybrid_motif"/>
</dbReference>
<dbReference type="PANTHER" id="PTHR43472">
    <property type="entry name" value="PHOSPHORIBOSYLAMINE--GLYCINE LIGASE"/>
    <property type="match status" value="1"/>
</dbReference>
<dbReference type="FunFam" id="3.90.600.10:FF:000001">
    <property type="entry name" value="Trifunctional purine biosynthetic protein adenosine-3"/>
    <property type="match status" value="1"/>
</dbReference>
<evidence type="ECO:0000259" key="17">
    <source>
        <dbReference type="PROSITE" id="PS50975"/>
    </source>
</evidence>
<dbReference type="FunFam" id="3.40.50.20:FF:000006">
    <property type="entry name" value="Phosphoribosylamine--glycine ligase, chloroplastic"/>
    <property type="match status" value="1"/>
</dbReference>
<dbReference type="SUPFAM" id="SSF51246">
    <property type="entry name" value="Rudiment single hybrid motif"/>
    <property type="match status" value="1"/>
</dbReference>
<dbReference type="InterPro" id="IPR020559">
    <property type="entry name" value="PRibGlycinamide_synth_CS"/>
</dbReference>
<evidence type="ECO:0000256" key="4">
    <source>
        <dbReference type="ARBA" id="ARBA00013255"/>
    </source>
</evidence>
<dbReference type="GO" id="GO:0005524">
    <property type="term" value="F:ATP binding"/>
    <property type="evidence" value="ECO:0007669"/>
    <property type="project" value="UniProtKB-UniRule"/>
</dbReference>
<dbReference type="HAMAP" id="MF_00138">
    <property type="entry name" value="GARS"/>
    <property type="match status" value="1"/>
</dbReference>
<evidence type="ECO:0000256" key="3">
    <source>
        <dbReference type="ARBA" id="ARBA00005174"/>
    </source>
</evidence>
<comment type="caution">
    <text evidence="18">The sequence shown here is derived from an EMBL/GenBank/DDBJ whole genome shotgun (WGS) entry which is preliminary data.</text>
</comment>
<dbReference type="InterPro" id="IPR011761">
    <property type="entry name" value="ATP-grasp"/>
</dbReference>
<sequence length="427" mass="44513">MKVLLIGSGGREHALAWKIAASPVLEQLYCAPGNPGIAEVATCVALDVADHADVIAFCKENAIDLVVVGPEAPLVAGIADDLRAAGIKVFGPSKAAAQLEGSKGFTKDLCARFDIPTGAYGRFNNAPKAKAYIREQGAPIVVKADGLAAGKGVVVAMTLDEALDAVDACFEGAFGSAGAEVVVEEYLDGEEASFFCICDGKTALPFGTAQDHKRVGDGDTGANTGGMGAYSPAPVMTPEMVDRTMRELIEPTMRGMAEIGAPFSGVLFAGLMITKDGPKLIEYNTRFGDPECQVLMTRLKDDLLLLLNAAADGMLDQISIRWSDDPALTVVMAAKGYPASPEKGSVIKGLDEALSLPDVQVFHAGTAMKDGELVANGGRVLNVTATGKTVAEAQAKAYAGVNAIDWPGGFCRSDIGWRAVEREKADS</sequence>
<gene>
    <name evidence="15" type="primary">purD</name>
    <name evidence="18" type="ORF">C7477_101250</name>
</gene>
<dbReference type="Gene3D" id="3.40.50.20">
    <property type="match status" value="1"/>
</dbReference>
<accession>A0A318TM42</accession>
<keyword evidence="19" id="KW-1185">Reference proteome</keyword>
<dbReference type="AlphaFoldDB" id="A0A318TM42"/>
<evidence type="ECO:0000256" key="12">
    <source>
        <dbReference type="ARBA" id="ARBA00038345"/>
    </source>
</evidence>
<dbReference type="InterPro" id="IPR020560">
    <property type="entry name" value="PRibGlycinamide_synth_C-dom"/>
</dbReference>
<comment type="catalytic activity">
    <reaction evidence="15">
        <text>5-phospho-beta-D-ribosylamine + glycine + ATP = N(1)-(5-phospho-beta-D-ribosyl)glycinamide + ADP + phosphate + H(+)</text>
        <dbReference type="Rhea" id="RHEA:17453"/>
        <dbReference type="ChEBI" id="CHEBI:15378"/>
        <dbReference type="ChEBI" id="CHEBI:30616"/>
        <dbReference type="ChEBI" id="CHEBI:43474"/>
        <dbReference type="ChEBI" id="CHEBI:57305"/>
        <dbReference type="ChEBI" id="CHEBI:58681"/>
        <dbReference type="ChEBI" id="CHEBI:143788"/>
        <dbReference type="ChEBI" id="CHEBI:456216"/>
        <dbReference type="EC" id="6.3.4.13"/>
    </reaction>
</comment>
<dbReference type="EMBL" id="QJTF01000001">
    <property type="protein sequence ID" value="PYE90576.1"/>
    <property type="molecule type" value="Genomic_DNA"/>
</dbReference>
<dbReference type="Pfam" id="PF01071">
    <property type="entry name" value="GARS_A"/>
    <property type="match status" value="1"/>
</dbReference>
<dbReference type="InterPro" id="IPR016185">
    <property type="entry name" value="PreATP-grasp_dom_sf"/>
</dbReference>
<dbReference type="Pfam" id="PF02844">
    <property type="entry name" value="GARS_N"/>
    <property type="match status" value="1"/>
</dbReference>
<dbReference type="PROSITE" id="PS00184">
    <property type="entry name" value="GARS"/>
    <property type="match status" value="1"/>
</dbReference>
<keyword evidence="10" id="KW-0460">Magnesium</keyword>
<dbReference type="PANTHER" id="PTHR43472:SF1">
    <property type="entry name" value="PHOSPHORIBOSYLAMINE--GLYCINE LIGASE, CHLOROPLASTIC"/>
    <property type="match status" value="1"/>
</dbReference>
<comment type="cofactor">
    <cofactor evidence="2">
        <name>Mg(2+)</name>
        <dbReference type="ChEBI" id="CHEBI:18420"/>
    </cofactor>
</comment>
<dbReference type="GO" id="GO:0046872">
    <property type="term" value="F:metal ion binding"/>
    <property type="evidence" value="ECO:0007669"/>
    <property type="project" value="UniProtKB-KW"/>
</dbReference>
<dbReference type="Gene3D" id="3.90.600.10">
    <property type="entry name" value="Phosphoribosylglycinamide synthetase, C-terminal domain"/>
    <property type="match status" value="1"/>
</dbReference>
<dbReference type="GO" id="GO:0006189">
    <property type="term" value="P:'de novo' IMP biosynthetic process"/>
    <property type="evidence" value="ECO:0007669"/>
    <property type="project" value="UniProtKB-UniRule"/>
</dbReference>
<evidence type="ECO:0000256" key="11">
    <source>
        <dbReference type="ARBA" id="ARBA00023211"/>
    </source>
</evidence>
<dbReference type="Pfam" id="PF02843">
    <property type="entry name" value="GARS_C"/>
    <property type="match status" value="1"/>
</dbReference>
<dbReference type="NCBIfam" id="TIGR00877">
    <property type="entry name" value="purD"/>
    <property type="match status" value="1"/>
</dbReference>
<feature type="domain" description="ATP-grasp" evidence="17">
    <location>
        <begin position="107"/>
        <end position="312"/>
    </location>
</feature>
<dbReference type="FunFam" id="3.30.470.20:FF:000031">
    <property type="entry name" value="Phosphoribosylamine--glycine ligase"/>
    <property type="match status" value="1"/>
</dbReference>
<dbReference type="InterPro" id="IPR020562">
    <property type="entry name" value="PRibGlycinamide_synth_N"/>
</dbReference>
<evidence type="ECO:0000256" key="7">
    <source>
        <dbReference type="ARBA" id="ARBA00022741"/>
    </source>
</evidence>
<dbReference type="OrthoDB" id="9807240at2"/>
<comment type="cofactor">
    <cofactor evidence="1">
        <name>Mn(2+)</name>
        <dbReference type="ChEBI" id="CHEBI:29035"/>
    </cofactor>
</comment>
<comment type="similarity">
    <text evidence="12 15">Belongs to the GARS family.</text>
</comment>
<dbReference type="SUPFAM" id="SSF56059">
    <property type="entry name" value="Glutathione synthetase ATP-binding domain-like"/>
    <property type="match status" value="1"/>
</dbReference>
<dbReference type="InterPro" id="IPR013815">
    <property type="entry name" value="ATP_grasp_subdomain_1"/>
</dbReference>
<keyword evidence="11" id="KW-0464">Manganese</keyword>
<evidence type="ECO:0000313" key="18">
    <source>
        <dbReference type="EMBL" id="PYE90576.1"/>
    </source>
</evidence>
<dbReference type="SMART" id="SM01210">
    <property type="entry name" value="GARS_C"/>
    <property type="match status" value="1"/>
</dbReference>
<keyword evidence="8 15" id="KW-0658">Purine biosynthesis</keyword>
<dbReference type="InterPro" id="IPR037123">
    <property type="entry name" value="PRibGlycinamide_synth_C_sf"/>
</dbReference>
<dbReference type="GO" id="GO:0009113">
    <property type="term" value="P:purine nucleobase biosynthetic process"/>
    <property type="evidence" value="ECO:0007669"/>
    <property type="project" value="InterPro"/>
</dbReference>